<dbReference type="InterPro" id="IPR018777">
    <property type="entry name" value="Replication_initiator_prot_A"/>
</dbReference>
<name>A0A918CB13_9DEIO</name>
<evidence type="ECO:0000313" key="2">
    <source>
        <dbReference type="Proteomes" id="UP000603865"/>
    </source>
</evidence>
<proteinExistence type="predicted"/>
<gene>
    <name evidence="1" type="ORF">GCM10008957_29970</name>
</gene>
<evidence type="ECO:0000313" key="1">
    <source>
        <dbReference type="EMBL" id="GGR15244.1"/>
    </source>
</evidence>
<dbReference type="AlphaFoldDB" id="A0A918CB13"/>
<organism evidence="1 2">
    <name type="scientific">Deinococcus ruber</name>
    <dbReference type="NCBI Taxonomy" id="1848197"/>
    <lineage>
        <taxon>Bacteria</taxon>
        <taxon>Thermotogati</taxon>
        <taxon>Deinococcota</taxon>
        <taxon>Deinococci</taxon>
        <taxon>Deinococcales</taxon>
        <taxon>Deinococcaceae</taxon>
        <taxon>Deinococcus</taxon>
    </lineage>
</organism>
<dbReference type="EMBL" id="BMQL01000018">
    <property type="protein sequence ID" value="GGR15244.1"/>
    <property type="molecule type" value="Genomic_DNA"/>
</dbReference>
<dbReference type="Pfam" id="PF10134">
    <property type="entry name" value="RPA"/>
    <property type="match status" value="1"/>
</dbReference>
<reference evidence="1" key="1">
    <citation type="journal article" date="2014" name="Int. J. Syst. Evol. Microbiol.">
        <title>Complete genome sequence of Corynebacterium casei LMG S-19264T (=DSM 44701T), isolated from a smear-ripened cheese.</title>
        <authorList>
            <consortium name="US DOE Joint Genome Institute (JGI-PGF)"/>
            <person name="Walter F."/>
            <person name="Albersmeier A."/>
            <person name="Kalinowski J."/>
            <person name="Ruckert C."/>
        </authorList>
    </citation>
    <scope>NUCLEOTIDE SEQUENCE</scope>
    <source>
        <strain evidence="1">JCM 31311</strain>
    </source>
</reference>
<dbReference type="RefSeq" id="WP_189091332.1">
    <property type="nucleotide sequence ID" value="NZ_BMQL01000018.1"/>
</dbReference>
<comment type="caution">
    <text evidence="1">The sequence shown here is derived from an EMBL/GenBank/DDBJ whole genome shotgun (WGS) entry which is preliminary data.</text>
</comment>
<keyword evidence="2" id="KW-1185">Reference proteome</keyword>
<reference evidence="1" key="2">
    <citation type="submission" date="2020-09" db="EMBL/GenBank/DDBJ databases">
        <authorList>
            <person name="Sun Q."/>
            <person name="Ohkuma M."/>
        </authorList>
    </citation>
    <scope>NUCLEOTIDE SEQUENCE</scope>
    <source>
        <strain evidence="1">JCM 31311</strain>
    </source>
</reference>
<protein>
    <submittedName>
        <fullName evidence="1">Uncharacterized protein</fullName>
    </submittedName>
</protein>
<dbReference type="Proteomes" id="UP000603865">
    <property type="component" value="Unassembled WGS sequence"/>
</dbReference>
<sequence length="473" mass="52242">MSKVRLVTQLGVDERNIARLNPVLGLNRVSDDLNGWTKSLAIDNLSTISITCTAGNGQVVPHGIDGDVMFALTALYVMQGKPENGAIEFSIADLCSVIGLTKNSVTYNRLQESIFRLAYVKFEVFESWIRNSKSSGKTVTSNVFGIIDNFKSVDFDLQNDERPWIFRPTTLVRVSLNSELVESIRTGHVRSIDLDFYGGLEQPFSRLLYRILEEQKLLHAPCAVFSVPLMTWGDHLGLRRVIKDESGKVKLIKVGRSEVPETQIVLPGKIRRALEPAHAELQKKGYLQKVEIVGIGQKQIIHYAFGSPIAPVDLELVGLLTQRGMSPKAAEQQARTYGPKAVNRAVEVFDARKAAGYMVRNAGGLLTDILVNPDKYVPMDASLPAKTGSVKPSKPVKPIIEAELAEPSIDEKRKTNAFVVDGWAKRKWLVGQQHQQLLDLVKHGRLDDAKLVSLGLADAVAVQKFAMEVLARG</sequence>
<accession>A0A918CB13</accession>